<name>A0ABM7MAB0_9GAMM</name>
<dbReference type="InterPro" id="IPR027396">
    <property type="entry name" value="DsrEFH-like"/>
</dbReference>
<dbReference type="EMBL" id="AP024202">
    <property type="protein sequence ID" value="BCN92270.1"/>
    <property type="molecule type" value="Genomic_DNA"/>
</dbReference>
<accession>A0ABM7MAB0</accession>
<dbReference type="SUPFAM" id="SSF75169">
    <property type="entry name" value="DsrEFH-like"/>
    <property type="match status" value="1"/>
</dbReference>
<dbReference type="Pfam" id="PF02635">
    <property type="entry name" value="DsrE"/>
    <property type="match status" value="1"/>
</dbReference>
<protein>
    <recommendedName>
        <fullName evidence="3">DsrE/DsrF-like family protein</fullName>
    </recommendedName>
</protein>
<gene>
    <name evidence="1" type="ORF">THMIRHAM_00550</name>
</gene>
<dbReference type="Proteomes" id="UP001054820">
    <property type="component" value="Chromosome"/>
</dbReference>
<sequence length="170" mass="18780">MKTITHLLSSVMFGLVVFFGLASLVPNFAIASDNADRYGHQKVVYHINYDDAKKQFGALRNIQNHINAVGAENMDIHVVLHGDGLSLLLKPESLKKVPKFKSANAVDKITQRVDRLKLQGVHFNVCANTLKGRNVNLEEDLYDAAKDDVVPSGVAELAHLQGQGFTYIRP</sequence>
<dbReference type="Gene3D" id="3.40.1260.10">
    <property type="entry name" value="DsrEFH-like"/>
    <property type="match status" value="1"/>
</dbReference>
<proteinExistence type="predicted"/>
<organism evidence="1 2">
    <name type="scientific">Thiomicrorhabdus immobilis</name>
    <dbReference type="NCBI Taxonomy" id="2791037"/>
    <lineage>
        <taxon>Bacteria</taxon>
        <taxon>Pseudomonadati</taxon>
        <taxon>Pseudomonadota</taxon>
        <taxon>Gammaproteobacteria</taxon>
        <taxon>Thiotrichales</taxon>
        <taxon>Piscirickettsiaceae</taxon>
        <taxon>Thiomicrorhabdus</taxon>
    </lineage>
</organism>
<dbReference type="RefSeq" id="WP_237261975.1">
    <property type="nucleotide sequence ID" value="NZ_AP024202.1"/>
</dbReference>
<reference evidence="1" key="1">
    <citation type="journal article" date="2022" name="Arch. Microbiol.">
        <title>Thiomicrorhabdus immobilis sp. nov., a mesophilic sulfur-oxidizing bacterium isolated from sediment of a brackish lake in northern Japan.</title>
        <authorList>
            <person name="Kojima H."/>
            <person name="Mochizuki J."/>
            <person name="Kanda M."/>
            <person name="Watanabe T."/>
            <person name="Fukui M."/>
        </authorList>
    </citation>
    <scope>NUCLEOTIDE SEQUENCE</scope>
    <source>
        <strain evidence="1">Am19</strain>
    </source>
</reference>
<evidence type="ECO:0008006" key="3">
    <source>
        <dbReference type="Google" id="ProtNLM"/>
    </source>
</evidence>
<dbReference type="InterPro" id="IPR003787">
    <property type="entry name" value="Sulphur_relay_DsrE/F-like"/>
</dbReference>
<dbReference type="PANTHER" id="PTHR37691:SF1">
    <property type="entry name" value="BLR3518 PROTEIN"/>
    <property type="match status" value="1"/>
</dbReference>
<evidence type="ECO:0000313" key="2">
    <source>
        <dbReference type="Proteomes" id="UP001054820"/>
    </source>
</evidence>
<dbReference type="PANTHER" id="PTHR37691">
    <property type="entry name" value="BLR3518 PROTEIN"/>
    <property type="match status" value="1"/>
</dbReference>
<keyword evidence="2" id="KW-1185">Reference proteome</keyword>
<evidence type="ECO:0000313" key="1">
    <source>
        <dbReference type="EMBL" id="BCN92270.1"/>
    </source>
</evidence>